<dbReference type="PANTHER" id="PTHR46915:SF2">
    <property type="entry name" value="UBIQUITIN-LIKE PROTEASE 4"/>
    <property type="match status" value="1"/>
</dbReference>
<dbReference type="GO" id="GO:0008234">
    <property type="term" value="F:cysteine-type peptidase activity"/>
    <property type="evidence" value="ECO:0007669"/>
    <property type="project" value="UniProtKB-KW"/>
</dbReference>
<dbReference type="GO" id="GO:0006508">
    <property type="term" value="P:proteolysis"/>
    <property type="evidence" value="ECO:0007669"/>
    <property type="project" value="UniProtKB-KW"/>
</dbReference>
<dbReference type="Pfam" id="PF02902">
    <property type="entry name" value="Peptidase_C48"/>
    <property type="match status" value="1"/>
</dbReference>
<dbReference type="Gene3D" id="3.40.395.10">
    <property type="entry name" value="Adenoviral Proteinase, Chain A"/>
    <property type="match status" value="1"/>
</dbReference>
<evidence type="ECO:0000256" key="3">
    <source>
        <dbReference type="ARBA" id="ARBA00022801"/>
    </source>
</evidence>
<sequence>MSKRKAAYRYSYEFKSQDEMVELFKINDGETWKDRGSNFNVVKTKLVYANGGEIRLSSDVFLLDESIVLCSVVYGHENIFIKKVPRIHISKVELLDNTERKGAAIVLTIPTRSFWTHLKMWLTPESYRYDNESSNTIIITIPIMNSSSESIYGITCRLQEFCNPSSNNNNSYEIPFEIINFHQLEMTVSSFKLKPISCTFNGSCGEQIIIFKRNDYSLEISNGILSRFLLERRKSVESDSNNNESPHFKVIRNDGIFKEYVNSILHKSKNVETNETYNIHGRAFCSLFKNEWLHSDMIDSYLNEWRMRMEKPVDGILENNKTYYKIFNTLLYTRLTRGMKCNSTEDIDDNFLSQLQMNANRISSEKVYSASTVFTSIFDFDFLIIPIHAINHWLTGIVYKPRNCLRRKHDDFLMEPEDNDWTFIIIYDSLTNKLLLKNEIYSLVLTRYIKACSGSLKKKCPEGNFYFDEGKIKTVKLKDRYRQKNTDDCGLFMLEFIRQVCINPISLEELSKGQSMKYVFPTFNATFGRSYLKSFVYSRLCLKEWLKLYEMEEYYLTNVRNKKFRFLRTRSYECIDSSRIKHTKRILERTRRRSI</sequence>
<dbReference type="Proteomes" id="UP000046392">
    <property type="component" value="Unplaced"/>
</dbReference>
<dbReference type="PANTHER" id="PTHR46915">
    <property type="entry name" value="UBIQUITIN-LIKE PROTEASE 4-RELATED"/>
    <property type="match status" value="1"/>
</dbReference>
<dbReference type="SUPFAM" id="SSF54001">
    <property type="entry name" value="Cysteine proteinases"/>
    <property type="match status" value="1"/>
</dbReference>
<keyword evidence="3" id="KW-0378">Hydrolase</keyword>
<evidence type="ECO:0000256" key="2">
    <source>
        <dbReference type="ARBA" id="ARBA00022670"/>
    </source>
</evidence>
<evidence type="ECO:0000256" key="4">
    <source>
        <dbReference type="ARBA" id="ARBA00022807"/>
    </source>
</evidence>
<dbReference type="PROSITE" id="PS50600">
    <property type="entry name" value="ULP_PROTEASE"/>
    <property type="match status" value="1"/>
</dbReference>
<proteinExistence type="inferred from homology"/>
<keyword evidence="6" id="KW-1185">Reference proteome</keyword>
<feature type="domain" description="Ubiquitin-like protease family profile" evidence="5">
    <location>
        <begin position="277"/>
        <end position="500"/>
    </location>
</feature>
<evidence type="ECO:0000313" key="7">
    <source>
        <dbReference type="WBParaSite" id="SPAL_0001646700.1"/>
    </source>
</evidence>
<dbReference type="WBParaSite" id="SPAL_0001646700.1">
    <property type="protein sequence ID" value="SPAL_0001646700.1"/>
    <property type="gene ID" value="SPAL_0001646700"/>
</dbReference>
<comment type="similarity">
    <text evidence="1">Belongs to the peptidase C48 family.</text>
</comment>
<dbReference type="InterPro" id="IPR038765">
    <property type="entry name" value="Papain-like_cys_pep_sf"/>
</dbReference>
<accession>A0A0N5CF29</accession>
<keyword evidence="4" id="KW-0788">Thiol protease</keyword>
<reference evidence="7" key="1">
    <citation type="submission" date="2017-02" db="UniProtKB">
        <authorList>
            <consortium name="WormBaseParasite"/>
        </authorList>
    </citation>
    <scope>IDENTIFICATION</scope>
</reference>
<evidence type="ECO:0000313" key="6">
    <source>
        <dbReference type="Proteomes" id="UP000046392"/>
    </source>
</evidence>
<organism evidence="6 7">
    <name type="scientific">Strongyloides papillosus</name>
    <name type="common">Intestinal threadworm</name>
    <dbReference type="NCBI Taxonomy" id="174720"/>
    <lineage>
        <taxon>Eukaryota</taxon>
        <taxon>Metazoa</taxon>
        <taxon>Ecdysozoa</taxon>
        <taxon>Nematoda</taxon>
        <taxon>Chromadorea</taxon>
        <taxon>Rhabditida</taxon>
        <taxon>Tylenchina</taxon>
        <taxon>Panagrolaimomorpha</taxon>
        <taxon>Strongyloidoidea</taxon>
        <taxon>Strongyloididae</taxon>
        <taxon>Strongyloides</taxon>
    </lineage>
</organism>
<keyword evidence="2" id="KW-0645">Protease</keyword>
<name>A0A0N5CF29_STREA</name>
<dbReference type="AlphaFoldDB" id="A0A0N5CF29"/>
<dbReference type="STRING" id="174720.A0A0N5CF29"/>
<protein>
    <submittedName>
        <fullName evidence="7">ULP_PROTEASE domain-containing protein</fullName>
    </submittedName>
</protein>
<dbReference type="InterPro" id="IPR003653">
    <property type="entry name" value="Peptidase_C48_C"/>
</dbReference>
<dbReference type="GO" id="GO:0016926">
    <property type="term" value="P:protein desumoylation"/>
    <property type="evidence" value="ECO:0007669"/>
    <property type="project" value="UniProtKB-ARBA"/>
</dbReference>
<evidence type="ECO:0000259" key="5">
    <source>
        <dbReference type="PROSITE" id="PS50600"/>
    </source>
</evidence>
<evidence type="ECO:0000256" key="1">
    <source>
        <dbReference type="ARBA" id="ARBA00005234"/>
    </source>
</evidence>